<evidence type="ECO:0000313" key="1">
    <source>
        <dbReference type="EMBL" id="SVA40224.1"/>
    </source>
</evidence>
<organism evidence="1">
    <name type="scientific">marine metagenome</name>
    <dbReference type="NCBI Taxonomy" id="408172"/>
    <lineage>
        <taxon>unclassified sequences</taxon>
        <taxon>metagenomes</taxon>
        <taxon>ecological metagenomes</taxon>
    </lineage>
</organism>
<name>A0A381VJ49_9ZZZZ</name>
<proteinExistence type="predicted"/>
<dbReference type="EMBL" id="UINC01008950">
    <property type="protein sequence ID" value="SVA40224.1"/>
    <property type="molecule type" value="Genomic_DNA"/>
</dbReference>
<accession>A0A381VJ49</accession>
<reference evidence="1" key="1">
    <citation type="submission" date="2018-05" db="EMBL/GenBank/DDBJ databases">
        <authorList>
            <person name="Lanie J.A."/>
            <person name="Ng W.-L."/>
            <person name="Kazmierczak K.M."/>
            <person name="Andrzejewski T.M."/>
            <person name="Davidsen T.M."/>
            <person name="Wayne K.J."/>
            <person name="Tettelin H."/>
            <person name="Glass J.I."/>
            <person name="Rusch D."/>
            <person name="Podicherti R."/>
            <person name="Tsui H.-C.T."/>
            <person name="Winkler M.E."/>
        </authorList>
    </citation>
    <scope>NUCLEOTIDE SEQUENCE</scope>
</reference>
<gene>
    <name evidence="1" type="ORF">METZ01_LOCUS93078</name>
</gene>
<dbReference type="AlphaFoldDB" id="A0A381VJ49"/>
<protein>
    <submittedName>
        <fullName evidence="1">Uncharacterized protein</fullName>
    </submittedName>
</protein>
<sequence>MDKAYGNGDGTNEELVLRAADEIVVHEAEVVRREMWQERMLRQFDAASWRSGLRAITGPQFASFDPATALIRFQALTLDRFRNVIDFLAEDAKAKGRSTPRVPAPLPVIGTVNIYIDQMRLDLGQQPPEKGRGPSDGRIA</sequence>